<sequence>MLSNKIPELTHSRNTLIKGNKSLSFHNFGIRHYNRRKLK</sequence>
<gene>
    <name evidence="1" type="ORF">PssvBMR4_gp46</name>
</gene>
<evidence type="ECO:0000313" key="1">
    <source>
        <dbReference type="EMBL" id="QJD54744.1"/>
    </source>
</evidence>
<protein>
    <submittedName>
        <fullName evidence="1">Uncharacterized protein</fullName>
    </submittedName>
</protein>
<dbReference type="EMBL" id="MT104467">
    <property type="protein sequence ID" value="QJD54744.1"/>
    <property type="molecule type" value="Genomic_DNA"/>
</dbReference>
<proteinExistence type="predicted"/>
<keyword evidence="2" id="KW-1185">Reference proteome</keyword>
<evidence type="ECO:0000313" key="2">
    <source>
        <dbReference type="Proteomes" id="UP000503591"/>
    </source>
</evidence>
<reference evidence="1 2" key="1">
    <citation type="journal article" date="2020" name="Microb. Biotechnol.">
        <title>Phage biocontrol to combat Pseudomonas syringae pathogens causing disease in cherry.</title>
        <authorList>
            <person name="Rabiey M."/>
            <person name="Roy S.R."/>
            <person name="Holtappels D."/>
            <person name="Franceschetti L."/>
            <person name="Quilty B.J."/>
            <person name="Creeth R."/>
            <person name="Sundin G.W."/>
            <person name="Wagemans J."/>
            <person name="Lavigne R."/>
            <person name="Jackson R.W."/>
        </authorList>
    </citation>
    <scope>NUCLEOTIDE SEQUENCE [LARGE SCALE GENOMIC DNA]</scope>
</reference>
<dbReference type="Proteomes" id="UP000503591">
    <property type="component" value="Genome"/>
</dbReference>
<name>A0A6M3T997_9CAUD</name>
<accession>A0A6M3T997</accession>
<organism evidence="1 2">
    <name type="scientific">Pseudomonas phage MR4</name>
    <dbReference type="NCBI Taxonomy" id="2711171"/>
    <lineage>
        <taxon>Viruses</taxon>
        <taxon>Duplodnaviria</taxon>
        <taxon>Heunggongvirae</taxon>
        <taxon>Uroviricota</taxon>
        <taxon>Caudoviricetes</taxon>
        <taxon>Autographivirales</taxon>
        <taxon>Gajwadongvirus</taxon>
        <taxon>Gajwadongvirus MR4</taxon>
    </lineage>
</organism>